<keyword evidence="4" id="KW-1015">Disulfide bond</keyword>
<dbReference type="SUPFAM" id="SSF52833">
    <property type="entry name" value="Thioredoxin-like"/>
    <property type="match status" value="1"/>
</dbReference>
<dbReference type="GO" id="GO:0005739">
    <property type="term" value="C:mitochondrion"/>
    <property type="evidence" value="ECO:0007669"/>
    <property type="project" value="GOC"/>
</dbReference>
<dbReference type="EMBL" id="CAJVPQ010001270">
    <property type="protein sequence ID" value="CAG8542414.1"/>
    <property type="molecule type" value="Genomic_DNA"/>
</dbReference>
<dbReference type="CDD" id="cd02968">
    <property type="entry name" value="SCO"/>
    <property type="match status" value="1"/>
</dbReference>
<reference evidence="6" key="1">
    <citation type="submission" date="2021-06" db="EMBL/GenBank/DDBJ databases">
        <authorList>
            <person name="Kallberg Y."/>
            <person name="Tangrot J."/>
            <person name="Rosling A."/>
        </authorList>
    </citation>
    <scope>NUCLEOTIDE SEQUENCE</scope>
    <source>
        <strain evidence="6">UK204</strain>
    </source>
</reference>
<feature type="disulfide bond" description="Redox-active" evidence="4">
    <location>
        <begin position="103"/>
        <end position="107"/>
    </location>
</feature>
<feature type="binding site" evidence="3">
    <location>
        <position position="107"/>
    </location>
    <ligand>
        <name>Cu cation</name>
        <dbReference type="ChEBI" id="CHEBI:23378"/>
    </ligand>
</feature>
<protein>
    <submittedName>
        <fullName evidence="6">3440_t:CDS:1</fullName>
    </submittedName>
</protein>
<dbReference type="Gene3D" id="3.40.30.10">
    <property type="entry name" value="Glutaredoxin"/>
    <property type="match status" value="1"/>
</dbReference>
<dbReference type="InterPro" id="IPR036249">
    <property type="entry name" value="Thioredoxin-like_sf"/>
</dbReference>
<name>A0A9N9AT91_9GLOM</name>
<evidence type="ECO:0000256" key="2">
    <source>
        <dbReference type="ARBA" id="ARBA00023008"/>
    </source>
</evidence>
<evidence type="ECO:0000259" key="5">
    <source>
        <dbReference type="PROSITE" id="PS51352"/>
    </source>
</evidence>
<sequence>SPTATLVYRNQQGLRNLRNINTLNNSDSPKLFNYHLPNNKKFYGSNLRYSTTTSKPQPTPPKNFKEIVKNRGPFELLNQDGKLVTDKDLLGKFLLVYFGFTHCPDICPEELDKMSKVIDIINNEKEFGGNVLTPIFISCDPNRDTVEVVREYIRDFHEDMVGLTGSHEQISKVAKSYRVYYSQPPQLQPGDEYLVDHSIFIYLMNPDGEFVDAYGKNVDAEQTASSIVNHVKDFLERGGVIKKEEIK</sequence>
<feature type="non-terminal residue" evidence="6">
    <location>
        <position position="247"/>
    </location>
</feature>
<evidence type="ECO:0000313" key="7">
    <source>
        <dbReference type="Proteomes" id="UP000789570"/>
    </source>
</evidence>
<dbReference type="GO" id="GO:0033617">
    <property type="term" value="P:mitochondrial respiratory chain complex IV assembly"/>
    <property type="evidence" value="ECO:0007669"/>
    <property type="project" value="TreeGrafter"/>
</dbReference>
<dbReference type="InterPro" id="IPR003782">
    <property type="entry name" value="SCO1/SenC"/>
</dbReference>
<feature type="binding site" evidence="3">
    <location>
        <position position="103"/>
    </location>
    <ligand>
        <name>Cu cation</name>
        <dbReference type="ChEBI" id="CHEBI:23378"/>
    </ligand>
</feature>
<dbReference type="Pfam" id="PF02630">
    <property type="entry name" value="SCO1-SenC"/>
    <property type="match status" value="1"/>
</dbReference>
<dbReference type="GO" id="GO:0005507">
    <property type="term" value="F:copper ion binding"/>
    <property type="evidence" value="ECO:0007669"/>
    <property type="project" value="UniProtKB-ARBA"/>
</dbReference>
<feature type="domain" description="Thioredoxin" evidence="5">
    <location>
        <begin position="65"/>
        <end position="236"/>
    </location>
</feature>
<evidence type="ECO:0000256" key="4">
    <source>
        <dbReference type="PIRSR" id="PIRSR603782-2"/>
    </source>
</evidence>
<dbReference type="Proteomes" id="UP000789570">
    <property type="component" value="Unassembled WGS sequence"/>
</dbReference>
<comment type="caution">
    <text evidence="6">The sequence shown here is derived from an EMBL/GenBank/DDBJ whole genome shotgun (WGS) entry which is preliminary data.</text>
</comment>
<keyword evidence="3" id="KW-0479">Metal-binding</keyword>
<feature type="binding site" evidence="3">
    <location>
        <position position="197"/>
    </location>
    <ligand>
        <name>Cu cation</name>
        <dbReference type="ChEBI" id="CHEBI:23378"/>
    </ligand>
</feature>
<accession>A0A9N9AT91</accession>
<dbReference type="OrthoDB" id="270009at2759"/>
<keyword evidence="7" id="KW-1185">Reference proteome</keyword>
<keyword evidence="2 3" id="KW-0186">Copper</keyword>
<gene>
    <name evidence="6" type="ORF">FCALED_LOCUS5705</name>
</gene>
<dbReference type="FunFam" id="3.40.30.10:FF:000013">
    <property type="entry name" value="Blast:Protein SCO1 homolog, mitochondrial"/>
    <property type="match status" value="1"/>
</dbReference>
<organism evidence="6 7">
    <name type="scientific">Funneliformis caledonium</name>
    <dbReference type="NCBI Taxonomy" id="1117310"/>
    <lineage>
        <taxon>Eukaryota</taxon>
        <taxon>Fungi</taxon>
        <taxon>Fungi incertae sedis</taxon>
        <taxon>Mucoromycota</taxon>
        <taxon>Glomeromycotina</taxon>
        <taxon>Glomeromycetes</taxon>
        <taxon>Glomerales</taxon>
        <taxon>Glomeraceae</taxon>
        <taxon>Funneliformis</taxon>
    </lineage>
</organism>
<evidence type="ECO:0000256" key="1">
    <source>
        <dbReference type="ARBA" id="ARBA00010996"/>
    </source>
</evidence>
<dbReference type="AlphaFoldDB" id="A0A9N9AT91"/>
<proteinExistence type="inferred from homology"/>
<dbReference type="PANTHER" id="PTHR12151">
    <property type="entry name" value="ELECTRON TRANSPORT PROTIN SCO1/SENC FAMILY MEMBER"/>
    <property type="match status" value="1"/>
</dbReference>
<dbReference type="InterPro" id="IPR013766">
    <property type="entry name" value="Thioredoxin_domain"/>
</dbReference>
<dbReference type="PANTHER" id="PTHR12151:SF5">
    <property type="entry name" value="AT19154P"/>
    <property type="match status" value="1"/>
</dbReference>
<evidence type="ECO:0000313" key="6">
    <source>
        <dbReference type="EMBL" id="CAG8542414.1"/>
    </source>
</evidence>
<evidence type="ECO:0000256" key="3">
    <source>
        <dbReference type="PIRSR" id="PIRSR603782-1"/>
    </source>
</evidence>
<comment type="similarity">
    <text evidence="1">Belongs to the SCO1/2 family.</text>
</comment>
<dbReference type="PROSITE" id="PS51352">
    <property type="entry name" value="THIOREDOXIN_2"/>
    <property type="match status" value="1"/>
</dbReference>